<proteinExistence type="predicted"/>
<gene>
    <name evidence="2" type="ORF">HGQ17_13780</name>
</gene>
<name>A0A7X8TLM1_9MICC</name>
<evidence type="ECO:0000313" key="3">
    <source>
        <dbReference type="Proteomes" id="UP000523139"/>
    </source>
</evidence>
<sequence length="242" mass="25234">MTFLSVLLIAIGAADIMRVLLPHRWGASARLLSLAVLFLTVLTAAGLVFSVPWWLLPWGLLPVLCWLAALRIGAPLPVNSLAASSARQSLLIIGFLLSTAALTAADYRLGAGVDHHTLPLLAAGLLLFLTVSANGLVRAALRQDGPGEQPAPAEGSQLKGGRWIGPLERITLTGLLVTGAYPVAAGLIAAKGIVRFPEIQADQNNGNKAEYFLVGSFVSWTVAMAAAGLLYLTSLTAGVSLP</sequence>
<accession>A0A7X8TLM1</accession>
<keyword evidence="3" id="KW-1185">Reference proteome</keyword>
<feature type="transmembrane region" description="Helical" evidence="1">
    <location>
        <begin position="86"/>
        <end position="105"/>
    </location>
</feature>
<organism evidence="2 3">
    <name type="scientific">Nesterenkonia sedimenti</name>
    <dbReference type="NCBI Taxonomy" id="1463632"/>
    <lineage>
        <taxon>Bacteria</taxon>
        <taxon>Bacillati</taxon>
        <taxon>Actinomycetota</taxon>
        <taxon>Actinomycetes</taxon>
        <taxon>Micrococcales</taxon>
        <taxon>Micrococcaceae</taxon>
        <taxon>Nesterenkonia</taxon>
    </lineage>
</organism>
<evidence type="ECO:0000256" key="1">
    <source>
        <dbReference type="SAM" id="Phobius"/>
    </source>
</evidence>
<evidence type="ECO:0000313" key="2">
    <source>
        <dbReference type="EMBL" id="NLS11045.1"/>
    </source>
</evidence>
<keyword evidence="1" id="KW-0472">Membrane</keyword>
<comment type="caution">
    <text evidence="2">The sequence shown here is derived from an EMBL/GenBank/DDBJ whole genome shotgun (WGS) entry which is preliminary data.</text>
</comment>
<feature type="transmembrane region" description="Helical" evidence="1">
    <location>
        <begin position="211"/>
        <end position="232"/>
    </location>
</feature>
<dbReference type="EMBL" id="JABAHY010000020">
    <property type="protein sequence ID" value="NLS11045.1"/>
    <property type="molecule type" value="Genomic_DNA"/>
</dbReference>
<dbReference type="Proteomes" id="UP000523139">
    <property type="component" value="Unassembled WGS sequence"/>
</dbReference>
<protein>
    <submittedName>
        <fullName evidence="2">Uncharacterized protein</fullName>
    </submittedName>
</protein>
<reference evidence="2 3" key="1">
    <citation type="submission" date="2020-04" db="EMBL/GenBank/DDBJ databases">
        <title>Nesterenkonia sp. nov., isolated from marine sediment.</title>
        <authorList>
            <person name="Zhang G."/>
        </authorList>
    </citation>
    <scope>NUCLEOTIDE SEQUENCE [LARGE SCALE GENOMIC DNA]</scope>
    <source>
        <strain evidence="2 3">MY13</strain>
    </source>
</reference>
<dbReference type="AlphaFoldDB" id="A0A7X8TLM1"/>
<keyword evidence="1" id="KW-1133">Transmembrane helix</keyword>
<feature type="transmembrane region" description="Helical" evidence="1">
    <location>
        <begin position="29"/>
        <end position="48"/>
    </location>
</feature>
<keyword evidence="1" id="KW-0812">Transmembrane</keyword>
<dbReference type="RefSeq" id="WP_168888525.1">
    <property type="nucleotide sequence ID" value="NZ_JABAHY010000020.1"/>
</dbReference>
<feature type="transmembrane region" description="Helical" evidence="1">
    <location>
        <begin position="55"/>
        <end position="74"/>
    </location>
</feature>
<feature type="transmembrane region" description="Helical" evidence="1">
    <location>
        <begin position="117"/>
        <end position="137"/>
    </location>
</feature>